<feature type="region of interest" description="Disordered" evidence="2">
    <location>
        <begin position="464"/>
        <end position="484"/>
    </location>
</feature>
<feature type="region of interest" description="Disordered" evidence="2">
    <location>
        <begin position="1"/>
        <end position="24"/>
    </location>
</feature>
<sequence>MKAKKGRVRLSPNEEARLMKEETEKRRRLRLQQVREQSNLNAARIRQAVKQEKNKQLQKLASTLQNELEKEKDEKIRHLENQYENSLRSIGQGHREASEQVDVDEERYLMQQESNRRADSRYKQALEKQRREQMFQEYEQKYHIIARQTALETEKERAKNIASLPPPPKDPVLELQQPERKPVKMTDIDNFTTTHYHIKEEYAVDKAKSAEQGDARTAAEEEEIRTREMDLDKVRLHNDRLSRARVRHNNALEKELLSHDYNQILHDLSDLQRADRERRQKVVASIPKQVFEPPHRRLEDRDERQKNMEEAFEDMYMADTNYMGDLSLALDPHPPPDTPTATDSLEASVLTDDTPLHHPPVSRVPTILKDTSNVQKTQDDISVQRQPEKVLKKLMDRIKSQRQEWMSKSMQEVPEGAGTMDTKPNQSSPGKSIAPTLSEYSLSEQGSPGIENVEPVKVTQPAKLTRQPLKQHSQGQPGQREPVKKQVQIEEPVFGGQNSRSVEEILEQQRQIEPLLDLMAIGTQAAEQKRQLEMKLLELNRRQQQLNTSVGENIFPGNDQEFMTANGVAYQQQQKMGGPSASSGHPQISRPSQPSYTSVPQSVQNGQ</sequence>
<feature type="compositionally biased region" description="Polar residues" evidence="2">
    <location>
        <begin position="468"/>
        <end position="477"/>
    </location>
</feature>
<feature type="compositionally biased region" description="Polar residues" evidence="2">
    <location>
        <begin position="369"/>
        <end position="380"/>
    </location>
</feature>
<dbReference type="EnsemblMetazoa" id="G15505.1">
    <property type="protein sequence ID" value="G15505.1:cds"/>
    <property type="gene ID" value="G15505"/>
</dbReference>
<dbReference type="GO" id="GO:0046599">
    <property type="term" value="P:regulation of centriole replication"/>
    <property type="evidence" value="ECO:0007669"/>
    <property type="project" value="TreeGrafter"/>
</dbReference>
<dbReference type="GO" id="GO:0005829">
    <property type="term" value="C:cytosol"/>
    <property type="evidence" value="ECO:0007669"/>
    <property type="project" value="TreeGrafter"/>
</dbReference>
<dbReference type="PANTHER" id="PTHR21553">
    <property type="entry name" value="ALMS1-RELATED"/>
    <property type="match status" value="1"/>
</dbReference>
<evidence type="ECO:0000256" key="1">
    <source>
        <dbReference type="SAM" id="Coils"/>
    </source>
</evidence>
<feature type="region of interest" description="Disordered" evidence="2">
    <location>
        <begin position="351"/>
        <end position="380"/>
    </location>
</feature>
<dbReference type="GO" id="GO:0005814">
    <property type="term" value="C:centriole"/>
    <property type="evidence" value="ECO:0007669"/>
    <property type="project" value="TreeGrafter"/>
</dbReference>
<feature type="coiled-coil region" evidence="1">
    <location>
        <begin position="522"/>
        <end position="549"/>
    </location>
</feature>
<dbReference type="GO" id="GO:0005813">
    <property type="term" value="C:centrosome"/>
    <property type="evidence" value="ECO:0007669"/>
    <property type="project" value="TreeGrafter"/>
</dbReference>
<feature type="compositionally biased region" description="Basic and acidic residues" evidence="2">
    <location>
        <begin position="12"/>
        <end position="24"/>
    </location>
</feature>
<feature type="coiled-coil region" evidence="1">
    <location>
        <begin position="35"/>
        <end position="85"/>
    </location>
</feature>
<keyword evidence="4" id="KW-1185">Reference proteome</keyword>
<proteinExistence type="predicted"/>
<evidence type="ECO:0000313" key="3">
    <source>
        <dbReference type="EnsemblMetazoa" id="G15505.1:cds"/>
    </source>
</evidence>
<name>A0A8W8IRD5_MAGGI</name>
<organism evidence="3 4">
    <name type="scientific">Magallana gigas</name>
    <name type="common">Pacific oyster</name>
    <name type="synonym">Crassostrea gigas</name>
    <dbReference type="NCBI Taxonomy" id="29159"/>
    <lineage>
        <taxon>Eukaryota</taxon>
        <taxon>Metazoa</taxon>
        <taxon>Spiralia</taxon>
        <taxon>Lophotrochozoa</taxon>
        <taxon>Mollusca</taxon>
        <taxon>Bivalvia</taxon>
        <taxon>Autobranchia</taxon>
        <taxon>Pteriomorphia</taxon>
        <taxon>Ostreida</taxon>
        <taxon>Ostreoidea</taxon>
        <taxon>Ostreidae</taxon>
        <taxon>Magallana</taxon>
    </lineage>
</organism>
<protein>
    <submittedName>
        <fullName evidence="3">Uncharacterized protein</fullName>
    </submittedName>
</protein>
<reference evidence="3" key="1">
    <citation type="submission" date="2022-08" db="UniProtKB">
        <authorList>
            <consortium name="EnsemblMetazoa"/>
        </authorList>
    </citation>
    <scope>IDENTIFICATION</scope>
    <source>
        <strain evidence="3">05x7-T-G4-1.051#20</strain>
    </source>
</reference>
<keyword evidence="1" id="KW-0175">Coiled coil</keyword>
<evidence type="ECO:0000256" key="2">
    <source>
        <dbReference type="SAM" id="MobiDB-lite"/>
    </source>
</evidence>
<feature type="region of interest" description="Disordered" evidence="2">
    <location>
        <begin position="406"/>
        <end position="435"/>
    </location>
</feature>
<feature type="region of interest" description="Disordered" evidence="2">
    <location>
        <begin position="566"/>
        <end position="607"/>
    </location>
</feature>
<feature type="compositionally biased region" description="Polar residues" evidence="2">
    <location>
        <begin position="569"/>
        <end position="607"/>
    </location>
</feature>
<dbReference type="Proteomes" id="UP000005408">
    <property type="component" value="Unassembled WGS sequence"/>
</dbReference>
<evidence type="ECO:0000313" key="4">
    <source>
        <dbReference type="Proteomes" id="UP000005408"/>
    </source>
</evidence>
<dbReference type="AlphaFoldDB" id="A0A8W8IRD5"/>
<dbReference type="PANTHER" id="PTHR21553:SF26">
    <property type="entry name" value="ALMS MOTIF DOMAIN-CONTAINING PROTEIN"/>
    <property type="match status" value="1"/>
</dbReference>
<accession>A0A8W8IRD5</accession>